<dbReference type="InterPro" id="IPR055195">
    <property type="entry name" value="INTS7_C_plant"/>
</dbReference>
<dbReference type="OrthoDB" id="1921953at2759"/>
<name>A0A314US70_PRUYE</name>
<dbReference type="Proteomes" id="UP000250321">
    <property type="component" value="Unassembled WGS sequence"/>
</dbReference>
<sequence length="1120" mass="126261">MERNSAACVMEWSIELEKALRSKKPGRLLEGISEISPRLQQLSKEPDPSPAVYHLFDLIPGEDKLFSNAIILRLANAFEFGDKHTRVCIVKAFLFEYRKRNKRKEYKGVLCKTRVHMQAELLRRVKVQAALFAAGCFAELSEDFACVVLEMLLHMMSSPETLPAIRLAGARLFAKLGCSQSLANNAYKASLKLLLEFSDEYYQVAMLVSLSKLSSKSTILISQQVIILVAPTLSQNSWPIILIAISMQVDLLLLFLSHEKTLHLRATALRCLHFIFSQGMCHVPVNGYLVKRLLSILDEPQIPTSMLCEVLKTLRKVVSQLIQMNLLFVVQFMLSHFQHFSQMILCMPPNLPSDVLEFSKLLSIAANGSRSPIMTESLLAISVLVDMSRRLNGSTGMGSLVRCSSLQPSQVILLIIDQITILVKPILDLCQADSVEFQQVNCLFNLLFLVIREYLDLHVLVLDEISVLVKSLSYSVDLKGEKSRIIRSKLLFKVYRFLVAFLENLTAAGAISTEVFDKVKLLVDLVCQSNLLECYTYTLYSLLLRCQLIWGNMGNESEGSRNPDKNSGISLDNYSMKQELRTIECAKRMLAEKNNWPAYRVGVYALCQGDWLTSTFIFKQLVLKVRSNSCSCWVKSLVQFADSERKLELLLLPKQGLETYKLHLMPSSNDLGCQDAASNIKEHIYSKELATAYNGLCSSLETLKVGDLKMGHTFFFQHWFLSLRVKVIKAVVDIVNILGNIQFDQYNTTNSGKVENLMVGYLISLQKITQISLQLKRLAREFDLVTTSFIDMDKKSSKIISELAMSCSLLAFCTGFALYIPSLIKPISNSGLGILVRDLDAMLVQNLVGRLGNTNHETSKNLCLLLEAGRNPMDCFHMQSRTQACKIGSKARDILSVCNYAVSGIAGLKSKANRVHNEEGLSQLPKDGLKLMYDILMKWMQIPFRTPTYFFKFRPCRGSELFAVNETRNPDGIYVSPGFNLSLNLCLQLTNVAPDIPVRSKNLYCMLYSRVSFQETAESGVNNQQKQGSYQACETDDMVEMNEKLLQYVTECSTKKSNKRRRGNNDGEFVNSFVRFELNERGQGFSNCLLDVSAFPVGSYRIKWHSCCIDSQGTCWTLPI</sequence>
<dbReference type="PANTHER" id="PTHR13322">
    <property type="entry name" value="C1ORF73 PROTEIN"/>
    <property type="match status" value="1"/>
</dbReference>
<dbReference type="SUPFAM" id="SSF48371">
    <property type="entry name" value="ARM repeat"/>
    <property type="match status" value="1"/>
</dbReference>
<dbReference type="EMBL" id="PJQY01003090">
    <property type="protein sequence ID" value="PQM40333.1"/>
    <property type="molecule type" value="Genomic_DNA"/>
</dbReference>
<dbReference type="PANTHER" id="PTHR13322:SF2">
    <property type="entry name" value="INTEGRATOR COMPLEX SUBUNIT 7"/>
    <property type="match status" value="1"/>
</dbReference>
<evidence type="ECO:0000313" key="2">
    <source>
        <dbReference type="EMBL" id="PQM40333.1"/>
    </source>
</evidence>
<dbReference type="GO" id="GO:0032039">
    <property type="term" value="C:integrator complex"/>
    <property type="evidence" value="ECO:0007669"/>
    <property type="project" value="InterPro"/>
</dbReference>
<keyword evidence="3" id="KW-1185">Reference proteome</keyword>
<evidence type="ECO:0000259" key="1">
    <source>
        <dbReference type="Pfam" id="PF22966"/>
    </source>
</evidence>
<accession>A0A314US70</accession>
<dbReference type="Pfam" id="PF22966">
    <property type="entry name" value="INTS7_C_plants"/>
    <property type="match status" value="1"/>
</dbReference>
<gene>
    <name evidence="2" type="ORF">Pyn_22933</name>
</gene>
<comment type="caution">
    <text evidence="2">The sequence shown here is derived from an EMBL/GenBank/DDBJ whole genome shotgun (WGS) entry which is preliminary data.</text>
</comment>
<dbReference type="AlphaFoldDB" id="A0A314US70"/>
<proteinExistence type="predicted"/>
<dbReference type="GO" id="GO:0034472">
    <property type="term" value="P:snRNA 3'-end processing"/>
    <property type="evidence" value="ECO:0007669"/>
    <property type="project" value="TreeGrafter"/>
</dbReference>
<reference evidence="2 3" key="1">
    <citation type="submission" date="2018-02" db="EMBL/GenBank/DDBJ databases">
        <title>Draft genome of wild Prunus yedoensis var. nudiflora.</title>
        <authorList>
            <person name="Baek S."/>
            <person name="Kim J.-H."/>
            <person name="Choi K."/>
            <person name="Kim G.-B."/>
            <person name="Cho A."/>
            <person name="Jang H."/>
            <person name="Shin C.-H."/>
            <person name="Yu H.-J."/>
            <person name="Mun J.-H."/>
        </authorList>
    </citation>
    <scope>NUCLEOTIDE SEQUENCE [LARGE SCALE GENOMIC DNA]</scope>
    <source>
        <strain evidence="3">cv. Jeju island</strain>
        <tissue evidence="2">Leaf</tissue>
    </source>
</reference>
<organism evidence="2 3">
    <name type="scientific">Prunus yedoensis var. nudiflora</name>
    <dbReference type="NCBI Taxonomy" id="2094558"/>
    <lineage>
        <taxon>Eukaryota</taxon>
        <taxon>Viridiplantae</taxon>
        <taxon>Streptophyta</taxon>
        <taxon>Embryophyta</taxon>
        <taxon>Tracheophyta</taxon>
        <taxon>Spermatophyta</taxon>
        <taxon>Magnoliopsida</taxon>
        <taxon>eudicotyledons</taxon>
        <taxon>Gunneridae</taxon>
        <taxon>Pentapetalae</taxon>
        <taxon>rosids</taxon>
        <taxon>fabids</taxon>
        <taxon>Rosales</taxon>
        <taxon>Rosaceae</taxon>
        <taxon>Amygdaloideae</taxon>
        <taxon>Amygdaleae</taxon>
        <taxon>Prunus</taxon>
    </lineage>
</organism>
<feature type="domain" description="Integrator complex subunit 7-like C-terminal" evidence="1">
    <location>
        <begin position="958"/>
        <end position="1118"/>
    </location>
</feature>
<evidence type="ECO:0000313" key="3">
    <source>
        <dbReference type="Proteomes" id="UP000250321"/>
    </source>
</evidence>
<dbReference type="STRING" id="2094558.A0A314US70"/>
<protein>
    <recommendedName>
        <fullName evidence="1">Integrator complex subunit 7-like C-terminal domain-containing protein</fullName>
    </recommendedName>
</protein>
<dbReference type="InterPro" id="IPR016024">
    <property type="entry name" value="ARM-type_fold"/>
</dbReference>
<dbReference type="InterPro" id="IPR033060">
    <property type="entry name" value="INTS7"/>
</dbReference>